<evidence type="ECO:0000259" key="1">
    <source>
        <dbReference type="Pfam" id="PF01966"/>
    </source>
</evidence>
<reference evidence="2" key="1">
    <citation type="journal article" date="2022" name="Int. J. Syst. Evol. Microbiol.">
        <title>Apilactobacillus apisilvae sp. nov., Nicolia spurrieriana gen. nov. sp. nov., Bombilactobacillus folatiphilus sp. nov. and Bombilactobacillus thymidiniphilus sp. nov., four new lactic acid bacterial isolates from stingless bees Tetragonula carbonaria and Austroplebeia australis.</title>
        <authorList>
            <person name="Oliphant S.A."/>
            <person name="Watson-Haigh N.S."/>
            <person name="Sumby K.M."/>
            <person name="Gardner J."/>
            <person name="Groom S."/>
            <person name="Jiranek V."/>
        </authorList>
    </citation>
    <scope>NUCLEOTIDE SEQUENCE</scope>
    <source>
        <strain evidence="2">SG4_D2</strain>
    </source>
</reference>
<sequence>MKKALNWQQDTAYVEQVADLLAKTEVQKLQQIKHHIHSNRLEHSLSVSYHSYLIGQKHHLNTRALARGGLLHDLFYYDWDPKQLSFRQHADLHSQVALNNAQKLTNLTPMEADIIVKHMFGATMIPPKYRESLVVNLVDDQLAVQEACEPKLIEWRKKFLHVGTN</sequence>
<dbReference type="Pfam" id="PF01966">
    <property type="entry name" value="HD"/>
    <property type="match status" value="1"/>
</dbReference>
<dbReference type="EMBL" id="CP093366">
    <property type="protein sequence ID" value="UQS82869.1"/>
    <property type="molecule type" value="Genomic_DNA"/>
</dbReference>
<dbReference type="Proteomes" id="UP000831495">
    <property type="component" value="Chromosome"/>
</dbReference>
<dbReference type="SUPFAM" id="SSF109604">
    <property type="entry name" value="HD-domain/PDEase-like"/>
    <property type="match status" value="1"/>
</dbReference>
<accession>A0ABY4PBD6</accession>
<gene>
    <name evidence="2" type="ORF">MOO45_02575</name>
</gene>
<organism evidence="2 3">
    <name type="scientific">Bombilactobacillus folatiphilus</name>
    <dbReference type="NCBI Taxonomy" id="2923362"/>
    <lineage>
        <taxon>Bacteria</taxon>
        <taxon>Bacillati</taxon>
        <taxon>Bacillota</taxon>
        <taxon>Bacilli</taxon>
        <taxon>Lactobacillales</taxon>
        <taxon>Lactobacillaceae</taxon>
        <taxon>Bombilactobacillus</taxon>
    </lineage>
</organism>
<proteinExistence type="predicted"/>
<protein>
    <submittedName>
        <fullName evidence="2">HD domain-containing protein</fullName>
    </submittedName>
</protein>
<evidence type="ECO:0000313" key="3">
    <source>
        <dbReference type="Proteomes" id="UP000831495"/>
    </source>
</evidence>
<dbReference type="RefSeq" id="WP_249515133.1">
    <property type="nucleotide sequence ID" value="NZ_CP093366.1"/>
</dbReference>
<dbReference type="Gene3D" id="1.10.3210.10">
    <property type="entry name" value="Hypothetical protein af1432"/>
    <property type="match status" value="1"/>
</dbReference>
<name>A0ABY4PBD6_9LACO</name>
<feature type="domain" description="HD" evidence="1">
    <location>
        <begin position="40"/>
        <end position="139"/>
    </location>
</feature>
<dbReference type="InterPro" id="IPR006674">
    <property type="entry name" value="HD_domain"/>
</dbReference>
<keyword evidence="3" id="KW-1185">Reference proteome</keyword>
<evidence type="ECO:0000313" key="2">
    <source>
        <dbReference type="EMBL" id="UQS82869.1"/>
    </source>
</evidence>